<sequence length="46" mass="5201">MRIFLLQISPWQKIIHIFLSVTPIRVIPAATFSSRQAHQAGIISTL</sequence>
<dbReference type="EMBL" id="AK371116">
    <property type="protein sequence ID" value="BAK02314.1"/>
    <property type="molecule type" value="mRNA"/>
</dbReference>
<reference evidence="1" key="1">
    <citation type="journal article" date="2011" name="Plant Physiol.">
        <title>Comprehensive sequence analysis of 24,783 barley full-length cDNAs derived from 12 clone libraries.</title>
        <authorList>
            <person name="Matsumoto T."/>
            <person name="Tanaka T."/>
            <person name="Sakai H."/>
            <person name="Amano N."/>
            <person name="Kanamori H."/>
            <person name="Kurita K."/>
            <person name="Kikuta A."/>
            <person name="Kamiya K."/>
            <person name="Yamamoto M."/>
            <person name="Ikawa H."/>
            <person name="Fujii N."/>
            <person name="Hori K."/>
            <person name="Itoh T."/>
            <person name="Sato K."/>
        </authorList>
    </citation>
    <scope>NUCLEOTIDE SEQUENCE</scope>
    <source>
        <tissue evidence="1">Shoot and root</tissue>
    </source>
</reference>
<name>F2E4P2_HORVV</name>
<dbReference type="AlphaFoldDB" id="F2E4P2"/>
<accession>F2E4P2</accession>
<proteinExistence type="evidence at transcript level"/>
<protein>
    <submittedName>
        <fullName evidence="1">Predicted protein</fullName>
    </submittedName>
</protein>
<organism evidence="1">
    <name type="scientific">Hordeum vulgare subsp. vulgare</name>
    <name type="common">Domesticated barley</name>
    <dbReference type="NCBI Taxonomy" id="112509"/>
    <lineage>
        <taxon>Eukaryota</taxon>
        <taxon>Viridiplantae</taxon>
        <taxon>Streptophyta</taxon>
        <taxon>Embryophyta</taxon>
        <taxon>Tracheophyta</taxon>
        <taxon>Spermatophyta</taxon>
        <taxon>Magnoliopsida</taxon>
        <taxon>Liliopsida</taxon>
        <taxon>Poales</taxon>
        <taxon>Poaceae</taxon>
        <taxon>BOP clade</taxon>
        <taxon>Pooideae</taxon>
        <taxon>Triticodae</taxon>
        <taxon>Triticeae</taxon>
        <taxon>Hordeinae</taxon>
        <taxon>Hordeum</taxon>
    </lineage>
</organism>
<evidence type="ECO:0000313" key="1">
    <source>
        <dbReference type="EMBL" id="BAK02314.1"/>
    </source>
</evidence>